<dbReference type="InterPro" id="IPR001640">
    <property type="entry name" value="Lgt"/>
</dbReference>
<evidence type="ECO:0000256" key="2">
    <source>
        <dbReference type="ARBA" id="ARBA00022475"/>
    </source>
</evidence>
<organism evidence="9 10">
    <name type="scientific">Leucobacter chromiisoli</name>
    <dbReference type="NCBI Taxonomy" id="2796471"/>
    <lineage>
        <taxon>Bacteria</taxon>
        <taxon>Bacillati</taxon>
        <taxon>Actinomycetota</taxon>
        <taxon>Actinomycetes</taxon>
        <taxon>Micrococcales</taxon>
        <taxon>Microbacteriaceae</taxon>
        <taxon>Leucobacter</taxon>
    </lineage>
</organism>
<dbReference type="EC" id="2.5.1.145" evidence="7"/>
<evidence type="ECO:0000256" key="6">
    <source>
        <dbReference type="ARBA" id="ARBA00023136"/>
    </source>
</evidence>
<feature type="transmembrane region" description="Helical" evidence="7">
    <location>
        <begin position="92"/>
        <end position="114"/>
    </location>
</feature>
<sequence length="337" mass="37059">MILPFSIPSPEMQFLQIGPLRIYFYALCIIAGVIAAWIWTSRRIGKRGGERGAVFDFVMWALVLGIVGARLYHVLTHWGDYFGPGTNPLDIFAIWKGGIAIFGALIGGAIGVLIASRITGIRFWSFADALVPGMLLAQAFGRVGNWFNHELFGGPTTLPWGLEIESGNAAFPIGLPAGTLFHPTFLYEILWNLLGILVLLAIERRVKPRWGEFFGMYLIWYGIGRAMIESLRVDPSLLFLGMRTNVLTALLAILLGIVIILVQRRRHVGIENTVYLPGRRNPEDAVLEETADPEEYFHVLDHGERGATSAAGDTEAADTAEAPVEEAGSPESADARR</sequence>
<dbReference type="PANTHER" id="PTHR30589:SF0">
    <property type="entry name" value="PHOSPHATIDYLGLYCEROL--PROLIPOPROTEIN DIACYLGLYCERYL TRANSFERASE"/>
    <property type="match status" value="1"/>
</dbReference>
<dbReference type="HAMAP" id="MF_01147">
    <property type="entry name" value="Lgt"/>
    <property type="match status" value="1"/>
</dbReference>
<reference evidence="9" key="1">
    <citation type="submission" date="2020-12" db="EMBL/GenBank/DDBJ databases">
        <title>Leucobacter sp. CAS1, isolated from Chromium sludge.</title>
        <authorList>
            <person name="Xu Z."/>
        </authorList>
    </citation>
    <scope>NUCLEOTIDE SEQUENCE</scope>
    <source>
        <strain evidence="9">CSA1</strain>
    </source>
</reference>
<feature type="transmembrane region" description="Helical" evidence="7">
    <location>
        <begin position="20"/>
        <end position="40"/>
    </location>
</feature>
<feature type="compositionally biased region" description="Low complexity" evidence="8">
    <location>
        <begin position="307"/>
        <end position="327"/>
    </location>
</feature>
<dbReference type="RefSeq" id="WP_200115383.1">
    <property type="nucleotide sequence ID" value="NZ_JAEHOH010000011.1"/>
</dbReference>
<keyword evidence="10" id="KW-1185">Reference proteome</keyword>
<dbReference type="PANTHER" id="PTHR30589">
    <property type="entry name" value="PROLIPOPROTEIN DIACYLGLYCERYL TRANSFERASE"/>
    <property type="match status" value="1"/>
</dbReference>
<keyword evidence="4 7" id="KW-0812">Transmembrane</keyword>
<evidence type="ECO:0000256" key="3">
    <source>
        <dbReference type="ARBA" id="ARBA00022679"/>
    </source>
</evidence>
<dbReference type="NCBIfam" id="TIGR00544">
    <property type="entry name" value="lgt"/>
    <property type="match status" value="1"/>
</dbReference>
<keyword evidence="9" id="KW-0328">Glycosyltransferase</keyword>
<accession>A0A934Q9M8</accession>
<comment type="catalytic activity">
    <reaction evidence="7">
        <text>L-cysteinyl-[prolipoprotein] + a 1,2-diacyl-sn-glycero-3-phospho-(1'-sn-glycerol) = an S-1,2-diacyl-sn-glyceryl-L-cysteinyl-[prolipoprotein] + sn-glycerol 1-phosphate + H(+)</text>
        <dbReference type="Rhea" id="RHEA:56712"/>
        <dbReference type="Rhea" id="RHEA-COMP:14679"/>
        <dbReference type="Rhea" id="RHEA-COMP:14680"/>
        <dbReference type="ChEBI" id="CHEBI:15378"/>
        <dbReference type="ChEBI" id="CHEBI:29950"/>
        <dbReference type="ChEBI" id="CHEBI:57685"/>
        <dbReference type="ChEBI" id="CHEBI:64716"/>
        <dbReference type="ChEBI" id="CHEBI:140658"/>
        <dbReference type="EC" id="2.5.1.145"/>
    </reaction>
</comment>
<protein>
    <recommendedName>
        <fullName evidence="7">Phosphatidylglycerol--prolipoprotein diacylglyceryl transferase</fullName>
        <ecNumber evidence="7">2.5.1.145</ecNumber>
    </recommendedName>
</protein>
<dbReference type="GO" id="GO:0008961">
    <property type="term" value="F:phosphatidylglycerol-prolipoprotein diacylglyceryl transferase activity"/>
    <property type="evidence" value="ECO:0007669"/>
    <property type="project" value="UniProtKB-UniRule"/>
</dbReference>
<dbReference type="Proteomes" id="UP000608530">
    <property type="component" value="Unassembled WGS sequence"/>
</dbReference>
<comment type="caution">
    <text evidence="9">The sequence shown here is derived from an EMBL/GenBank/DDBJ whole genome shotgun (WGS) entry which is preliminary data.</text>
</comment>
<gene>
    <name evidence="7" type="primary">lgt</name>
    <name evidence="9" type="ORF">JD276_09000</name>
</gene>
<dbReference type="GO" id="GO:0042158">
    <property type="term" value="P:lipoprotein biosynthetic process"/>
    <property type="evidence" value="ECO:0007669"/>
    <property type="project" value="UniProtKB-UniRule"/>
</dbReference>
<feature type="transmembrane region" description="Helical" evidence="7">
    <location>
        <begin position="237"/>
        <end position="262"/>
    </location>
</feature>
<keyword evidence="3 7" id="KW-0808">Transferase</keyword>
<comment type="pathway">
    <text evidence="7">Protein modification; lipoprotein biosynthesis (diacylglyceryl transfer).</text>
</comment>
<comment type="subcellular location">
    <subcellularLocation>
        <location evidence="7">Cell membrane</location>
        <topology evidence="7">Multi-pass membrane protein</topology>
    </subcellularLocation>
</comment>
<feature type="transmembrane region" description="Helical" evidence="7">
    <location>
        <begin position="214"/>
        <end position="231"/>
    </location>
</feature>
<evidence type="ECO:0000313" key="10">
    <source>
        <dbReference type="Proteomes" id="UP000608530"/>
    </source>
</evidence>
<dbReference type="Pfam" id="PF01790">
    <property type="entry name" value="LGT"/>
    <property type="match status" value="1"/>
</dbReference>
<proteinExistence type="inferred from homology"/>
<feature type="transmembrane region" description="Helical" evidence="7">
    <location>
        <begin position="121"/>
        <end position="141"/>
    </location>
</feature>
<keyword evidence="6 7" id="KW-0472">Membrane</keyword>
<comment type="similarity">
    <text evidence="1 7">Belongs to the Lgt family.</text>
</comment>
<keyword evidence="2 7" id="KW-1003">Cell membrane</keyword>
<evidence type="ECO:0000256" key="4">
    <source>
        <dbReference type="ARBA" id="ARBA00022692"/>
    </source>
</evidence>
<keyword evidence="5 7" id="KW-1133">Transmembrane helix</keyword>
<dbReference type="GO" id="GO:0005886">
    <property type="term" value="C:plasma membrane"/>
    <property type="evidence" value="ECO:0007669"/>
    <property type="project" value="UniProtKB-SubCell"/>
</dbReference>
<feature type="binding site" evidence="7">
    <location>
        <position position="142"/>
    </location>
    <ligand>
        <name>a 1,2-diacyl-sn-glycero-3-phospho-(1'-sn-glycerol)</name>
        <dbReference type="ChEBI" id="CHEBI:64716"/>
    </ligand>
</feature>
<evidence type="ECO:0000256" key="8">
    <source>
        <dbReference type="SAM" id="MobiDB-lite"/>
    </source>
</evidence>
<evidence type="ECO:0000256" key="1">
    <source>
        <dbReference type="ARBA" id="ARBA00007150"/>
    </source>
</evidence>
<feature type="region of interest" description="Disordered" evidence="8">
    <location>
        <begin position="306"/>
        <end position="337"/>
    </location>
</feature>
<feature type="transmembrane region" description="Helical" evidence="7">
    <location>
        <begin position="185"/>
        <end position="202"/>
    </location>
</feature>
<comment type="function">
    <text evidence="7">Catalyzes the transfer of the diacylglyceryl group from phosphatidylglycerol to the sulfhydryl group of the N-terminal cysteine of a prolipoprotein, the first step in the formation of mature lipoproteins.</text>
</comment>
<evidence type="ECO:0000313" key="9">
    <source>
        <dbReference type="EMBL" id="MBK0419169.1"/>
    </source>
</evidence>
<evidence type="ECO:0000256" key="5">
    <source>
        <dbReference type="ARBA" id="ARBA00022989"/>
    </source>
</evidence>
<name>A0A934Q9M8_9MICO</name>
<feature type="transmembrane region" description="Helical" evidence="7">
    <location>
        <begin position="52"/>
        <end position="72"/>
    </location>
</feature>
<dbReference type="PROSITE" id="PS01311">
    <property type="entry name" value="LGT"/>
    <property type="match status" value="1"/>
</dbReference>
<dbReference type="AlphaFoldDB" id="A0A934Q9M8"/>
<evidence type="ECO:0000256" key="7">
    <source>
        <dbReference type="HAMAP-Rule" id="MF_01147"/>
    </source>
</evidence>
<dbReference type="EMBL" id="JAEHOH010000011">
    <property type="protein sequence ID" value="MBK0419169.1"/>
    <property type="molecule type" value="Genomic_DNA"/>
</dbReference>